<comment type="cofactor">
    <cofactor evidence="1 11">
        <name>[4Fe-4S] cluster</name>
        <dbReference type="ChEBI" id="CHEBI:49883"/>
    </cofactor>
</comment>
<dbReference type="InterPro" id="IPR004644">
    <property type="entry name" value="Fe-S_L-Ser_mono"/>
</dbReference>
<dbReference type="PANTHER" id="PTHR30182:SF1">
    <property type="entry name" value="L-SERINE DEHYDRATASE 1"/>
    <property type="match status" value="1"/>
</dbReference>
<feature type="domain" description="Serine dehydratase beta chain" evidence="13">
    <location>
        <begin position="9"/>
        <end position="158"/>
    </location>
</feature>
<evidence type="ECO:0000313" key="15">
    <source>
        <dbReference type="Proteomes" id="UP001139207"/>
    </source>
</evidence>
<accession>A0A9X2AZG7</accession>
<keyword evidence="9 11" id="KW-0456">Lyase</keyword>
<evidence type="ECO:0000256" key="4">
    <source>
        <dbReference type="ARBA" id="ARBA00022432"/>
    </source>
</evidence>
<dbReference type="Gene3D" id="3.30.1330.90">
    <property type="entry name" value="D-3-phosphoglycerate dehydrogenase, domain 3"/>
    <property type="match status" value="1"/>
</dbReference>
<evidence type="ECO:0000259" key="13">
    <source>
        <dbReference type="Pfam" id="PF03315"/>
    </source>
</evidence>
<dbReference type="InterPro" id="IPR005131">
    <property type="entry name" value="Ser_deHydtase_bsu"/>
</dbReference>
<sequence length="460" mass="47113">MTSPTVYVSALDLFSIGIGPSSSHTVGPMRAGADFAARVADLPGITRVTVGLHGSLSATGRGHGTPDAVVAGLRGAAPETCDPDEVRGAWSALTGEPTRLLLDGRTPVALHRDDVVFHPASRALPHPNTMVLQAWVDGSGTPAVEETYLSVGGGFIERVGDTGDAGGTGDAAPAVPSGDAPAFRDAAGLLALCTDGRTIADVAWATEYSRRSPAEVTDGIDAIWATMRTCVDAGLHTDGVLPGRLHVRRRAAAMRRRLEDDPTAAVDEWLHVYALAVNEENAAGGRVVTAPTNGAAGIIPAVLHYWWRTTPGATDRDVRTFLLTAAAVGSLIKANASISGAEGGCQAEVGSACAMAAAGFCAVRGGTAAQVENAAEIAVEHHLGLTCDPIGGLVQIPCIERNAVAASTAVTAARIALAGDGSHVVSLDAVIQTMRETGADMNDKYKETSRGGLAVNVVEC</sequence>
<comment type="pathway">
    <text evidence="2">Carbohydrate biosynthesis; gluconeogenesis.</text>
</comment>
<keyword evidence="5 11" id="KW-0004">4Fe-4S</keyword>
<evidence type="ECO:0000256" key="2">
    <source>
        <dbReference type="ARBA" id="ARBA00004742"/>
    </source>
</evidence>
<keyword evidence="8 11" id="KW-0411">Iron-sulfur</keyword>
<name>A0A9X2AZG7_9CORY</name>
<keyword evidence="7 11" id="KW-0408">Iron</keyword>
<dbReference type="SUPFAM" id="SSF143548">
    <property type="entry name" value="Serine metabolism enzymes domain"/>
    <property type="match status" value="1"/>
</dbReference>
<protein>
    <recommendedName>
        <fullName evidence="11">L-serine dehydratase</fullName>
        <ecNumber evidence="11">4.3.1.17</ecNumber>
    </recommendedName>
</protein>
<evidence type="ECO:0000256" key="5">
    <source>
        <dbReference type="ARBA" id="ARBA00022485"/>
    </source>
</evidence>
<evidence type="ECO:0000259" key="12">
    <source>
        <dbReference type="Pfam" id="PF03313"/>
    </source>
</evidence>
<dbReference type="Pfam" id="PF03315">
    <property type="entry name" value="SDH_beta"/>
    <property type="match status" value="1"/>
</dbReference>
<feature type="domain" description="Serine dehydratase-like alpha subunit" evidence="12">
    <location>
        <begin position="197"/>
        <end position="454"/>
    </location>
</feature>
<comment type="catalytic activity">
    <reaction evidence="10 11">
        <text>L-serine = pyruvate + NH4(+)</text>
        <dbReference type="Rhea" id="RHEA:19169"/>
        <dbReference type="ChEBI" id="CHEBI:15361"/>
        <dbReference type="ChEBI" id="CHEBI:28938"/>
        <dbReference type="ChEBI" id="CHEBI:33384"/>
        <dbReference type="EC" id="4.3.1.17"/>
    </reaction>
</comment>
<evidence type="ECO:0000256" key="11">
    <source>
        <dbReference type="RuleBase" id="RU366059"/>
    </source>
</evidence>
<organism evidence="14 15">
    <name type="scientific">Corynebacterium kalidii</name>
    <dbReference type="NCBI Taxonomy" id="2931982"/>
    <lineage>
        <taxon>Bacteria</taxon>
        <taxon>Bacillati</taxon>
        <taxon>Actinomycetota</taxon>
        <taxon>Actinomycetes</taxon>
        <taxon>Mycobacteriales</taxon>
        <taxon>Corynebacteriaceae</taxon>
        <taxon>Corynebacterium</taxon>
    </lineage>
</organism>
<evidence type="ECO:0000256" key="8">
    <source>
        <dbReference type="ARBA" id="ARBA00023014"/>
    </source>
</evidence>
<gene>
    <name evidence="14" type="ORF">MUN33_08770</name>
</gene>
<dbReference type="GO" id="GO:0051539">
    <property type="term" value="F:4 iron, 4 sulfur cluster binding"/>
    <property type="evidence" value="ECO:0007669"/>
    <property type="project" value="UniProtKB-UniRule"/>
</dbReference>
<keyword evidence="6 11" id="KW-0479">Metal-binding</keyword>
<evidence type="ECO:0000256" key="6">
    <source>
        <dbReference type="ARBA" id="ARBA00022723"/>
    </source>
</evidence>
<dbReference type="PANTHER" id="PTHR30182">
    <property type="entry name" value="L-SERINE DEHYDRATASE"/>
    <property type="match status" value="1"/>
</dbReference>
<evidence type="ECO:0000256" key="3">
    <source>
        <dbReference type="ARBA" id="ARBA00008636"/>
    </source>
</evidence>
<dbReference type="InterPro" id="IPR029009">
    <property type="entry name" value="ASB_dom_sf"/>
</dbReference>
<keyword evidence="15" id="KW-1185">Reference proteome</keyword>
<dbReference type="GO" id="GO:0006094">
    <property type="term" value="P:gluconeogenesis"/>
    <property type="evidence" value="ECO:0007669"/>
    <property type="project" value="UniProtKB-KW"/>
</dbReference>
<evidence type="ECO:0000256" key="10">
    <source>
        <dbReference type="ARBA" id="ARBA00049406"/>
    </source>
</evidence>
<proteinExistence type="inferred from homology"/>
<dbReference type="GO" id="GO:0003941">
    <property type="term" value="F:L-serine ammonia-lyase activity"/>
    <property type="evidence" value="ECO:0007669"/>
    <property type="project" value="UniProtKB-UniRule"/>
</dbReference>
<dbReference type="EC" id="4.3.1.17" evidence="11"/>
<evidence type="ECO:0000256" key="1">
    <source>
        <dbReference type="ARBA" id="ARBA00001966"/>
    </source>
</evidence>
<comment type="similarity">
    <text evidence="3 11">Belongs to the iron-sulfur dependent L-serine dehydratase family.</text>
</comment>
<dbReference type="NCBIfam" id="TIGR00720">
    <property type="entry name" value="sda_mono"/>
    <property type="match status" value="1"/>
</dbReference>
<dbReference type="EMBL" id="JALIEA010000013">
    <property type="protein sequence ID" value="MCJ7858808.1"/>
    <property type="molecule type" value="Genomic_DNA"/>
</dbReference>
<comment type="caution">
    <text evidence="14">The sequence shown here is derived from an EMBL/GenBank/DDBJ whole genome shotgun (WGS) entry which is preliminary data.</text>
</comment>
<keyword evidence="4 11" id="KW-0312">Gluconeogenesis</keyword>
<evidence type="ECO:0000256" key="7">
    <source>
        <dbReference type="ARBA" id="ARBA00023004"/>
    </source>
</evidence>
<dbReference type="InterPro" id="IPR005130">
    <property type="entry name" value="Ser_deHydtase-like_asu"/>
</dbReference>
<dbReference type="AlphaFoldDB" id="A0A9X2AZG7"/>
<evidence type="ECO:0000256" key="9">
    <source>
        <dbReference type="ARBA" id="ARBA00023239"/>
    </source>
</evidence>
<dbReference type="Pfam" id="PF03313">
    <property type="entry name" value="SDH_alpha"/>
    <property type="match status" value="1"/>
</dbReference>
<dbReference type="RefSeq" id="WP_244804545.1">
    <property type="nucleotide sequence ID" value="NZ_JALIEA010000013.1"/>
</dbReference>
<evidence type="ECO:0000313" key="14">
    <source>
        <dbReference type="EMBL" id="MCJ7858808.1"/>
    </source>
</evidence>
<reference evidence="14" key="1">
    <citation type="submission" date="2022-04" db="EMBL/GenBank/DDBJ databases">
        <title>Corynebacterium kalidii LD5P10.</title>
        <authorList>
            <person name="Sun J.Q."/>
        </authorList>
    </citation>
    <scope>NUCLEOTIDE SEQUENCE</scope>
    <source>
        <strain evidence="14">LD5P10</strain>
    </source>
</reference>
<dbReference type="GO" id="GO:0046872">
    <property type="term" value="F:metal ion binding"/>
    <property type="evidence" value="ECO:0007669"/>
    <property type="project" value="UniProtKB-KW"/>
</dbReference>
<dbReference type="Proteomes" id="UP001139207">
    <property type="component" value="Unassembled WGS sequence"/>
</dbReference>
<dbReference type="InterPro" id="IPR051318">
    <property type="entry name" value="Fe-S_L-Ser"/>
</dbReference>